<reference evidence="2" key="1">
    <citation type="submission" date="2022-07" db="EMBL/GenBank/DDBJ databases">
        <title>The genome of Lyophyllum shimeji provides insight into the initial evolution of ectomycorrhizal fungal genome.</title>
        <authorList>
            <person name="Kobayashi Y."/>
            <person name="Shibata T."/>
            <person name="Hirakawa H."/>
            <person name="Shigenobu S."/>
            <person name="Nishiyama T."/>
            <person name="Yamada A."/>
            <person name="Hasebe M."/>
            <person name="Kawaguchi M."/>
        </authorList>
    </citation>
    <scope>NUCLEOTIDE SEQUENCE</scope>
    <source>
        <strain evidence="2">AT787</strain>
    </source>
</reference>
<keyword evidence="3" id="KW-1185">Reference proteome</keyword>
<dbReference type="EMBL" id="BRPK01000004">
    <property type="protein sequence ID" value="GLB38029.1"/>
    <property type="molecule type" value="Genomic_DNA"/>
</dbReference>
<gene>
    <name evidence="2" type="ORF">LshimejAT787_0410800</name>
</gene>
<evidence type="ECO:0000256" key="1">
    <source>
        <dbReference type="SAM" id="MobiDB-lite"/>
    </source>
</evidence>
<accession>A0A9P3PM73</accession>
<dbReference type="AlphaFoldDB" id="A0A9P3PM73"/>
<evidence type="ECO:0000313" key="3">
    <source>
        <dbReference type="Proteomes" id="UP001063166"/>
    </source>
</evidence>
<sequence length="433" mass="47470">MGKKKNSKAQPPPPPPLPPPTSQDASPAGKPKKKARAKPLSWADNPSWTQRAIVHLTNDPSFRIKLFSDSTVKAKKEDRNKIQNHDGKSILYQQLGAAIFQDIADEQLREDFAADPARFGRSTQQQFARLKKSYQEYVRMLDGTAGGVRTDEGPAKIRAEWPFWDDLHGFWSELPNYNPVGVTSSIAGQNFSAQAENLFSNQSDVDIELTSGATSEIDDFGDVEEAVSHGAKSGSPLWDLEKDIGEDDQILVQPKTQPTPARSQPSTTPGTPKRSPRLADKAKAKAASSVGRGISPSPITSKPSAVKAKGDLKLKSTYKKRPNPLDSLDDLHAQEIQDAAQRREEKNRIRLKQLELEEKKHEAKLRKLELAARQQDQQLEMMRMLTQALATKGSGSSSMASNSLDLDPAMGLQAASANPTGFPPVQGWGMQPP</sequence>
<dbReference type="OrthoDB" id="3269075at2759"/>
<comment type="caution">
    <text evidence="2">The sequence shown here is derived from an EMBL/GenBank/DDBJ whole genome shotgun (WGS) entry which is preliminary data.</text>
</comment>
<feature type="compositionally biased region" description="Pro residues" evidence="1">
    <location>
        <begin position="10"/>
        <end position="21"/>
    </location>
</feature>
<feature type="compositionally biased region" description="Polar residues" evidence="1">
    <location>
        <begin position="254"/>
        <end position="270"/>
    </location>
</feature>
<evidence type="ECO:0000313" key="2">
    <source>
        <dbReference type="EMBL" id="GLB38029.1"/>
    </source>
</evidence>
<feature type="region of interest" description="Disordered" evidence="1">
    <location>
        <begin position="254"/>
        <end position="344"/>
    </location>
</feature>
<feature type="compositionally biased region" description="Basic and acidic residues" evidence="1">
    <location>
        <begin position="329"/>
        <end position="344"/>
    </location>
</feature>
<proteinExistence type="predicted"/>
<dbReference type="Proteomes" id="UP001063166">
    <property type="component" value="Unassembled WGS sequence"/>
</dbReference>
<feature type="region of interest" description="Disordered" evidence="1">
    <location>
        <begin position="1"/>
        <end position="44"/>
    </location>
</feature>
<name>A0A9P3PM73_LYOSH</name>
<protein>
    <submittedName>
        <fullName evidence="2">Uncharacterized protein</fullName>
    </submittedName>
</protein>
<organism evidence="2 3">
    <name type="scientific">Lyophyllum shimeji</name>
    <name type="common">Hon-shimeji</name>
    <name type="synonym">Tricholoma shimeji</name>
    <dbReference type="NCBI Taxonomy" id="47721"/>
    <lineage>
        <taxon>Eukaryota</taxon>
        <taxon>Fungi</taxon>
        <taxon>Dikarya</taxon>
        <taxon>Basidiomycota</taxon>
        <taxon>Agaricomycotina</taxon>
        <taxon>Agaricomycetes</taxon>
        <taxon>Agaricomycetidae</taxon>
        <taxon>Agaricales</taxon>
        <taxon>Tricholomatineae</taxon>
        <taxon>Lyophyllaceae</taxon>
        <taxon>Lyophyllum</taxon>
    </lineage>
</organism>